<sequence>MSSEPSEYSISVAKVFRVLHADSKVSPKGFGEKSSSFPSSTIRASVFIRQNLAQLNTTLFLATETRILLTGSDTA</sequence>
<reference evidence="1" key="1">
    <citation type="submission" date="2016-04" db="EMBL/GenBank/DDBJ databases">
        <authorList>
            <person name="Evans L.H."/>
            <person name="Alamgir A."/>
            <person name="Owens N."/>
            <person name="Weber N.D."/>
            <person name="Virtaneva K."/>
            <person name="Barbian K."/>
            <person name="Babar A."/>
            <person name="Rosenke K."/>
        </authorList>
    </citation>
    <scope>NUCLEOTIDE SEQUENCE</scope>
    <source>
        <strain evidence="1">86-2</strain>
    </source>
</reference>
<dbReference type="AlphaFoldDB" id="A0A212K0N6"/>
<proteinExistence type="predicted"/>
<dbReference type="EMBL" id="FLUL01000001">
    <property type="protein sequence ID" value="SBW05223.1"/>
    <property type="molecule type" value="Genomic_DNA"/>
</dbReference>
<dbReference type="RefSeq" id="WP_296950702.1">
    <property type="nucleotide sequence ID" value="NZ_LT599021.1"/>
</dbReference>
<protein>
    <submittedName>
        <fullName evidence="1">Uncharacterized protein</fullName>
    </submittedName>
</protein>
<name>A0A212K0N6_9BACT</name>
<gene>
    <name evidence="1" type="ORF">KL86DYS2_12752</name>
</gene>
<accession>A0A212K0N6</accession>
<evidence type="ECO:0000313" key="1">
    <source>
        <dbReference type="EMBL" id="SBW05223.1"/>
    </source>
</evidence>
<organism evidence="1">
    <name type="scientific">uncultured Dysgonomonas sp</name>
    <dbReference type="NCBI Taxonomy" id="206096"/>
    <lineage>
        <taxon>Bacteria</taxon>
        <taxon>Pseudomonadati</taxon>
        <taxon>Bacteroidota</taxon>
        <taxon>Bacteroidia</taxon>
        <taxon>Bacteroidales</taxon>
        <taxon>Dysgonomonadaceae</taxon>
        <taxon>Dysgonomonas</taxon>
        <taxon>environmental samples</taxon>
    </lineage>
</organism>